<proteinExistence type="predicted"/>
<evidence type="ECO:0000313" key="1">
    <source>
        <dbReference type="EMBL" id="KKM68067.1"/>
    </source>
</evidence>
<evidence type="ECO:0008006" key="2">
    <source>
        <dbReference type="Google" id="ProtNLM"/>
    </source>
</evidence>
<name>A0A0F9MFX6_9ZZZZ</name>
<dbReference type="SUPFAM" id="SSF55608">
    <property type="entry name" value="Homing endonucleases"/>
    <property type="match status" value="1"/>
</dbReference>
<accession>A0A0F9MFX6</accession>
<dbReference type="InterPro" id="IPR027434">
    <property type="entry name" value="Homing_endonucl"/>
</dbReference>
<dbReference type="EMBL" id="LAZR01010234">
    <property type="protein sequence ID" value="KKM68067.1"/>
    <property type="molecule type" value="Genomic_DNA"/>
</dbReference>
<reference evidence="1" key="1">
    <citation type="journal article" date="2015" name="Nature">
        <title>Complex archaea that bridge the gap between prokaryotes and eukaryotes.</title>
        <authorList>
            <person name="Spang A."/>
            <person name="Saw J.H."/>
            <person name="Jorgensen S.L."/>
            <person name="Zaremba-Niedzwiedzka K."/>
            <person name="Martijn J."/>
            <person name="Lind A.E."/>
            <person name="van Eijk R."/>
            <person name="Schleper C."/>
            <person name="Guy L."/>
            <person name="Ettema T.J."/>
        </authorList>
    </citation>
    <scope>NUCLEOTIDE SEQUENCE</scope>
</reference>
<feature type="non-terminal residue" evidence="1">
    <location>
        <position position="1"/>
    </location>
</feature>
<dbReference type="Gene3D" id="3.10.28.10">
    <property type="entry name" value="Homing endonucleases"/>
    <property type="match status" value="1"/>
</dbReference>
<protein>
    <recommendedName>
        <fullName evidence="2">Homing endonuclease LAGLIDADG domain-containing protein</fullName>
    </recommendedName>
</protein>
<comment type="caution">
    <text evidence="1">The sequence shown here is derived from an EMBL/GenBank/DDBJ whole genome shotgun (WGS) entry which is preliminary data.</text>
</comment>
<gene>
    <name evidence="1" type="ORF">LCGC14_1464570</name>
</gene>
<organism evidence="1">
    <name type="scientific">marine sediment metagenome</name>
    <dbReference type="NCBI Taxonomy" id="412755"/>
    <lineage>
        <taxon>unclassified sequences</taxon>
        <taxon>metagenomes</taxon>
        <taxon>ecological metagenomes</taxon>
    </lineage>
</organism>
<dbReference type="AlphaFoldDB" id="A0A0F9MFX6"/>
<sequence length="124" mass="15008">DYKIKNYNYSTYYLSALKICSYRMVEDLARHGIMKNKTKILKRPNIDEKYYRHWIRGLFDGDGSISMTKKRKLLYLHKVWQYEEFPKELQEQKLLIEVENRTLVTFLNKDLILLNFVILILGLL</sequence>